<dbReference type="AlphaFoldDB" id="A0A8S1RU84"/>
<reference evidence="1" key="1">
    <citation type="submission" date="2021-01" db="EMBL/GenBank/DDBJ databases">
        <authorList>
            <consortium name="Genoscope - CEA"/>
            <person name="William W."/>
        </authorList>
    </citation>
    <scope>NUCLEOTIDE SEQUENCE</scope>
</reference>
<proteinExistence type="predicted"/>
<evidence type="ECO:0000313" key="1">
    <source>
        <dbReference type="EMBL" id="CAD8130922.1"/>
    </source>
</evidence>
<keyword evidence="2" id="KW-1185">Reference proteome</keyword>
<sequence length="93" mass="11197">MTEKEIFCKKFKKRICQNIDPFLPEIKFVQQKISCKFDTDFKMGRANLQYDQDQILTMNKLQINSKEFFRQMPVRILCNSGFEIPYLQITYSI</sequence>
<gene>
    <name evidence="1" type="ORF">PSON_ATCC_30995.1.T3440004</name>
</gene>
<dbReference type="Proteomes" id="UP000692954">
    <property type="component" value="Unassembled WGS sequence"/>
</dbReference>
<accession>A0A8S1RU84</accession>
<protein>
    <submittedName>
        <fullName evidence="1">Uncharacterized protein</fullName>
    </submittedName>
</protein>
<organism evidence="1 2">
    <name type="scientific">Paramecium sonneborni</name>
    <dbReference type="NCBI Taxonomy" id="65129"/>
    <lineage>
        <taxon>Eukaryota</taxon>
        <taxon>Sar</taxon>
        <taxon>Alveolata</taxon>
        <taxon>Ciliophora</taxon>
        <taxon>Intramacronucleata</taxon>
        <taxon>Oligohymenophorea</taxon>
        <taxon>Peniculida</taxon>
        <taxon>Parameciidae</taxon>
        <taxon>Paramecium</taxon>
    </lineage>
</organism>
<name>A0A8S1RU84_9CILI</name>
<dbReference type="EMBL" id="CAJJDN010000344">
    <property type="protein sequence ID" value="CAD8130922.1"/>
    <property type="molecule type" value="Genomic_DNA"/>
</dbReference>
<comment type="caution">
    <text evidence="1">The sequence shown here is derived from an EMBL/GenBank/DDBJ whole genome shotgun (WGS) entry which is preliminary data.</text>
</comment>
<evidence type="ECO:0000313" key="2">
    <source>
        <dbReference type="Proteomes" id="UP000692954"/>
    </source>
</evidence>